<gene>
    <name evidence="13" type="primary">prsE_3</name>
    <name evidence="13" type="ORF">GMA8713_01862</name>
</gene>
<dbReference type="Pfam" id="PF25994">
    <property type="entry name" value="HH_AprE"/>
    <property type="match status" value="1"/>
</dbReference>
<proteinExistence type="inferred from homology"/>
<dbReference type="PANTHER" id="PTHR30386">
    <property type="entry name" value="MEMBRANE FUSION SUBUNIT OF EMRAB-TOLC MULTIDRUG EFFLUX PUMP"/>
    <property type="match status" value="1"/>
</dbReference>
<keyword evidence="3 9" id="KW-0813">Transport</keyword>
<dbReference type="EMBL" id="FIZY01000014">
    <property type="protein sequence ID" value="CZF81511.1"/>
    <property type="molecule type" value="Genomic_DNA"/>
</dbReference>
<dbReference type="Proteomes" id="UP000073601">
    <property type="component" value="Unassembled WGS sequence"/>
</dbReference>
<reference evidence="14" key="1">
    <citation type="submission" date="2016-02" db="EMBL/GenBank/DDBJ databases">
        <authorList>
            <person name="Rodrigo-Torres Lidia"/>
            <person name="Arahal R.David."/>
        </authorList>
    </citation>
    <scope>NUCLEOTIDE SEQUENCE [LARGE SCALE GENOMIC DNA]</scope>
    <source>
        <strain evidence="14">CECT 8713</strain>
    </source>
</reference>
<dbReference type="GO" id="GO:0015031">
    <property type="term" value="P:protein transport"/>
    <property type="evidence" value="ECO:0007669"/>
    <property type="project" value="InterPro"/>
</dbReference>
<evidence type="ECO:0000256" key="4">
    <source>
        <dbReference type="ARBA" id="ARBA00022475"/>
    </source>
</evidence>
<evidence type="ECO:0000256" key="5">
    <source>
        <dbReference type="ARBA" id="ARBA00022519"/>
    </source>
</evidence>
<evidence type="ECO:0000256" key="2">
    <source>
        <dbReference type="ARBA" id="ARBA00009477"/>
    </source>
</evidence>
<keyword evidence="5 9" id="KW-0997">Cell inner membrane</keyword>
<dbReference type="GO" id="GO:0005886">
    <property type="term" value="C:plasma membrane"/>
    <property type="evidence" value="ECO:0007669"/>
    <property type="project" value="UniProtKB-SubCell"/>
</dbReference>
<sequence>MLDKFVKTELTKTMRLGALSIAALFFSLVSLSWFIAINGAVVAVGNIGINGKPKVVQHIDGGVIDDIFVQDGQHVNSDSILAVLDSSLLEANLEIYRSRLSAALATKSRLIAEQVGDDNIEFQNDNNLLYGFDDTLDKKGQLEIFNARRELNIGKKQRIQEKINQFQNQVNGISGQITSLLLQEKLIKQEVSSLNILENKGLIPENQLLSVKRSLAVVQGDLAERRAELSRIRNSINDAEIELLQEERTRTEEIVNQLRESNSTIHELTQQIVSTTNKLNRVEIKSPIEGIVHELAITTIGGVVRSGEIILQVIPINAKKEVIVRVDPVSIDQIYKDQRVKVRFSSFNQNVVPELEGRVEYISADTSLDESSGQTYYSVRVEVPEQELRKLGSLELLPGMPVEAYIQTTKRTIIGYLTKPLTNHILRAFNED</sequence>
<evidence type="ECO:0000256" key="3">
    <source>
        <dbReference type="ARBA" id="ARBA00022448"/>
    </source>
</evidence>
<dbReference type="OrthoDB" id="9775513at2"/>
<organism evidence="13 14">
    <name type="scientific">Grimontia marina</name>
    <dbReference type="NCBI Taxonomy" id="646534"/>
    <lineage>
        <taxon>Bacteria</taxon>
        <taxon>Pseudomonadati</taxon>
        <taxon>Pseudomonadota</taxon>
        <taxon>Gammaproteobacteria</taxon>
        <taxon>Vibrionales</taxon>
        <taxon>Vibrionaceae</taxon>
        <taxon>Grimontia</taxon>
    </lineage>
</organism>
<comment type="subcellular location">
    <subcellularLocation>
        <location evidence="1 9">Cell inner membrane</location>
        <topology evidence="1 9">Single-pass membrane protein</topology>
    </subcellularLocation>
</comment>
<evidence type="ECO:0000256" key="8">
    <source>
        <dbReference type="ARBA" id="ARBA00023136"/>
    </source>
</evidence>
<name>A0A128F5D9_9GAMM</name>
<keyword evidence="10" id="KW-0175">Coiled coil</keyword>
<dbReference type="InterPro" id="IPR050739">
    <property type="entry name" value="MFP"/>
</dbReference>
<dbReference type="RefSeq" id="WP_062708353.1">
    <property type="nucleotide sequence ID" value="NZ_CAWRCI010000014.1"/>
</dbReference>
<evidence type="ECO:0000256" key="1">
    <source>
        <dbReference type="ARBA" id="ARBA00004377"/>
    </source>
</evidence>
<protein>
    <recommendedName>
        <fullName evidence="9">Membrane fusion protein (MFP) family protein</fullName>
    </recommendedName>
</protein>
<feature type="domain" description="AprE-like long alpha-helical hairpin" evidence="11">
    <location>
        <begin position="90"/>
        <end position="277"/>
    </location>
</feature>
<evidence type="ECO:0000256" key="9">
    <source>
        <dbReference type="RuleBase" id="RU365093"/>
    </source>
</evidence>
<evidence type="ECO:0000313" key="14">
    <source>
        <dbReference type="Proteomes" id="UP000073601"/>
    </source>
</evidence>
<evidence type="ECO:0000259" key="11">
    <source>
        <dbReference type="Pfam" id="PF25994"/>
    </source>
</evidence>
<dbReference type="AlphaFoldDB" id="A0A128F5D9"/>
<dbReference type="InterPro" id="IPR010129">
    <property type="entry name" value="T1SS_HlyD"/>
</dbReference>
<accession>A0A128F5D9</accession>
<dbReference type="Gene3D" id="2.40.30.170">
    <property type="match status" value="1"/>
</dbReference>
<keyword evidence="8" id="KW-0472">Membrane</keyword>
<comment type="similarity">
    <text evidence="2 9">Belongs to the membrane fusion protein (MFP) (TC 8.A.1) family.</text>
</comment>
<dbReference type="InterPro" id="IPR058781">
    <property type="entry name" value="HH_AprE-like"/>
</dbReference>
<evidence type="ECO:0000259" key="12">
    <source>
        <dbReference type="Pfam" id="PF26002"/>
    </source>
</evidence>
<dbReference type="InterPro" id="IPR058982">
    <property type="entry name" value="Beta-barrel_AprE"/>
</dbReference>
<dbReference type="Pfam" id="PF26002">
    <property type="entry name" value="Beta-barrel_AprE"/>
    <property type="match status" value="1"/>
</dbReference>
<keyword evidence="7" id="KW-1133">Transmembrane helix</keyword>
<feature type="domain" description="AprE-like beta-barrel" evidence="12">
    <location>
        <begin position="322"/>
        <end position="408"/>
    </location>
</feature>
<feature type="coiled-coil region" evidence="10">
    <location>
        <begin position="222"/>
        <end position="285"/>
    </location>
</feature>
<keyword evidence="6" id="KW-0812">Transmembrane</keyword>
<keyword evidence="14" id="KW-1185">Reference proteome</keyword>
<evidence type="ECO:0000256" key="10">
    <source>
        <dbReference type="SAM" id="Coils"/>
    </source>
</evidence>
<evidence type="ECO:0000256" key="6">
    <source>
        <dbReference type="ARBA" id="ARBA00022692"/>
    </source>
</evidence>
<dbReference type="NCBIfam" id="TIGR01843">
    <property type="entry name" value="type_I_hlyD"/>
    <property type="match status" value="1"/>
</dbReference>
<dbReference type="PANTHER" id="PTHR30386:SF17">
    <property type="entry name" value="ALKALINE PROTEASE SECRETION PROTEIN APRE"/>
    <property type="match status" value="1"/>
</dbReference>
<dbReference type="PRINTS" id="PR01490">
    <property type="entry name" value="RTXTOXIND"/>
</dbReference>
<evidence type="ECO:0000256" key="7">
    <source>
        <dbReference type="ARBA" id="ARBA00022989"/>
    </source>
</evidence>
<evidence type="ECO:0000313" key="13">
    <source>
        <dbReference type="EMBL" id="CZF81511.1"/>
    </source>
</evidence>
<keyword evidence="4 9" id="KW-1003">Cell membrane</keyword>